<dbReference type="HOGENOM" id="CLU_073819_1_0_7"/>
<organism evidence="1 2">
    <name type="scientific">Pseudodesulfovibrio aespoeensis (strain ATCC 700646 / DSM 10631 / Aspo-2)</name>
    <name type="common">Desulfovibrio aespoeensis</name>
    <dbReference type="NCBI Taxonomy" id="643562"/>
    <lineage>
        <taxon>Bacteria</taxon>
        <taxon>Pseudomonadati</taxon>
        <taxon>Thermodesulfobacteriota</taxon>
        <taxon>Desulfovibrionia</taxon>
        <taxon>Desulfovibrionales</taxon>
        <taxon>Desulfovibrionaceae</taxon>
    </lineage>
</organism>
<name>E6VWC8_PSEA9</name>
<dbReference type="RefSeq" id="WP_013513271.1">
    <property type="nucleotide sequence ID" value="NC_014844.1"/>
</dbReference>
<accession>E6VWC8</accession>
<dbReference type="SUPFAM" id="SSF88713">
    <property type="entry name" value="Glycoside hydrolase/deacetylase"/>
    <property type="match status" value="1"/>
</dbReference>
<dbReference type="OrthoDB" id="6086702at2"/>
<dbReference type="GO" id="GO:0005975">
    <property type="term" value="P:carbohydrate metabolic process"/>
    <property type="evidence" value="ECO:0007669"/>
    <property type="project" value="InterPro"/>
</dbReference>
<dbReference type="CDD" id="cd10928">
    <property type="entry name" value="CE4_u4"/>
    <property type="match status" value="1"/>
</dbReference>
<reference evidence="2" key="1">
    <citation type="submission" date="2010-12" db="EMBL/GenBank/DDBJ databases">
        <title>Complete sequence of Desulfovibrio aespoeensis Aspo-2.</title>
        <authorList>
            <consortium name="US DOE Joint Genome Institute"/>
            <person name="Lucas S."/>
            <person name="Copeland A."/>
            <person name="Lapidus A."/>
            <person name="Cheng J.-F."/>
            <person name="Goodwin L."/>
            <person name="Pitluck S."/>
            <person name="Chertkov O."/>
            <person name="Misra M."/>
            <person name="Detter J.C."/>
            <person name="Han C."/>
            <person name="Tapia R."/>
            <person name="Land M."/>
            <person name="Hauser L."/>
            <person name="Kyrpides N."/>
            <person name="Ivanova N."/>
            <person name="Ovchinnikova G."/>
            <person name="Pedersen K."/>
            <person name="Jagevall S."/>
            <person name="Hazen T."/>
            <person name="Woyke T."/>
        </authorList>
    </citation>
    <scope>NUCLEOTIDE SEQUENCE [LARGE SCALE GENOMIC DNA]</scope>
    <source>
        <strain evidence="2">ATCC 700646 / DSM 10631 / Aspo-2</strain>
    </source>
</reference>
<dbReference type="EMBL" id="CP002431">
    <property type="protein sequence ID" value="ADU61334.1"/>
    <property type="molecule type" value="Genomic_DNA"/>
</dbReference>
<proteinExistence type="predicted"/>
<dbReference type="AlphaFoldDB" id="E6VWC8"/>
<dbReference type="Proteomes" id="UP000002191">
    <property type="component" value="Chromosome"/>
</dbReference>
<reference evidence="1 2" key="2">
    <citation type="journal article" date="2014" name="Genome Announc.">
        <title>Complete Genome Sequence of the Subsurface, Mesophilic Sulfate-Reducing Bacterium Desulfovibrio aespoeensis Aspo-2.</title>
        <authorList>
            <person name="Pedersen K."/>
            <person name="Bengtsson A."/>
            <person name="Edlund J."/>
            <person name="Rabe L."/>
            <person name="Hazen T."/>
            <person name="Chakraborty R."/>
            <person name="Goodwin L."/>
            <person name="Shapiro N."/>
        </authorList>
    </citation>
    <scope>NUCLEOTIDE SEQUENCE [LARGE SCALE GENOMIC DNA]</scope>
    <source>
        <strain evidence="2">ATCC 700646 / DSM 10631 / Aspo-2</strain>
    </source>
</reference>
<dbReference type="InterPro" id="IPR011330">
    <property type="entry name" value="Glyco_hydro/deAcase_b/a-brl"/>
</dbReference>
<dbReference type="eggNOG" id="COG0726">
    <property type="taxonomic scope" value="Bacteria"/>
</dbReference>
<gene>
    <name evidence="1" type="ordered locus">Daes_0308</name>
</gene>
<dbReference type="KEGG" id="das:Daes_0308"/>
<dbReference type="STRING" id="643562.Daes_0308"/>
<sequence>MTTDPFAPLLEELDAWSLAGTVAALWWRDDDAGAPGPALARLTRLGADHGVACGLAVIPARAGTPLRDHVLAAPGLYALQHGYAHVNHAPPGNGAWELGPHRPMETVLADLRAGLAVLRGLLGPRFVPAVVPPWNRIDPELLPHLPGLGFCGLSASHRGDGPPMVPGLRRADAHCDLLTWKNGPARFAGREKCVTNATEHLKKKRSGHADPDEPTGVLTHHLEMDEDAWNFMDDLLSATRSHPGAIWMSPADIWPPAAQSRGMTT</sequence>
<protein>
    <recommendedName>
        <fullName evidence="3">Polysaccharide deacetylase</fullName>
    </recommendedName>
</protein>
<evidence type="ECO:0000313" key="2">
    <source>
        <dbReference type="Proteomes" id="UP000002191"/>
    </source>
</evidence>
<dbReference type="InterPro" id="IPR049591">
    <property type="entry name" value="CE4_u4-like"/>
</dbReference>
<evidence type="ECO:0000313" key="1">
    <source>
        <dbReference type="EMBL" id="ADU61334.1"/>
    </source>
</evidence>
<evidence type="ECO:0008006" key="3">
    <source>
        <dbReference type="Google" id="ProtNLM"/>
    </source>
</evidence>
<keyword evidence="2" id="KW-1185">Reference proteome</keyword>